<dbReference type="RefSeq" id="WP_138694668.1">
    <property type="nucleotide sequence ID" value="NZ_JBHSAZ010000099.1"/>
</dbReference>
<proteinExistence type="inferred from homology"/>
<name>A0A5S4G4A0_9ACTN</name>
<keyword evidence="6" id="KW-0456">Lyase</keyword>
<comment type="caution">
    <text evidence="10">The sequence shown here is derived from an EMBL/GenBank/DDBJ whole genome shotgun (WGS) entry which is preliminary data.</text>
</comment>
<dbReference type="EMBL" id="VCKX01000159">
    <property type="protein sequence ID" value="TMR27769.1"/>
    <property type="molecule type" value="Genomic_DNA"/>
</dbReference>
<sequence>MTAQRWAPVLTLDELYSAQRTLEGVAHRTPVMRSTTLDSLAGGRVFLKCESFQRSGSFKFRGAYTFLHRMPRSEVEKGVCTVSSGNHAQAVALAAKQLGLRAAVLMPDDAPAVKREATLHYGAEIVEYERLSRPQALAGEDFAAERGLPFVPAYDHPTIAAGAGTAVLELLEEVNQLDQLIAPIGGGGGISGYAAAVKRLFPACRVIGVEAAASAVTKRSLEAGRRIEVPLQPHIADGQMLTTPGEWTFEAMRSLLDDVVLVDDTEILTAMAFLFDRMKLVTEPSGAIAVAALLAGRASAAGGRTGVIISGGNVGLDRFVALMGAELNGRR</sequence>
<evidence type="ECO:0000256" key="6">
    <source>
        <dbReference type="ARBA" id="ARBA00023239"/>
    </source>
</evidence>
<evidence type="ECO:0000313" key="10">
    <source>
        <dbReference type="EMBL" id="TMR27769.1"/>
    </source>
</evidence>
<keyword evidence="5" id="KW-0663">Pyridoxal phosphate</keyword>
<dbReference type="Pfam" id="PF00291">
    <property type="entry name" value="PALP"/>
    <property type="match status" value="1"/>
</dbReference>
<comment type="catalytic activity">
    <reaction evidence="1">
        <text>L-threonine = 2-oxobutanoate + NH4(+)</text>
        <dbReference type="Rhea" id="RHEA:22108"/>
        <dbReference type="ChEBI" id="CHEBI:16763"/>
        <dbReference type="ChEBI" id="CHEBI:28938"/>
        <dbReference type="ChEBI" id="CHEBI:57926"/>
        <dbReference type="EC" id="4.3.1.19"/>
    </reaction>
</comment>
<feature type="domain" description="Tryptophan synthase beta chain-like PALP" evidence="9">
    <location>
        <begin position="27"/>
        <end position="311"/>
    </location>
</feature>
<dbReference type="PROSITE" id="PS00165">
    <property type="entry name" value="DEHYDRATASE_SER_THR"/>
    <property type="match status" value="1"/>
</dbReference>
<dbReference type="GO" id="GO:0009097">
    <property type="term" value="P:isoleucine biosynthetic process"/>
    <property type="evidence" value="ECO:0007669"/>
    <property type="project" value="TreeGrafter"/>
</dbReference>
<accession>A0A5S4G4A0</accession>
<dbReference type="GO" id="GO:0006565">
    <property type="term" value="P:L-serine catabolic process"/>
    <property type="evidence" value="ECO:0007669"/>
    <property type="project" value="TreeGrafter"/>
</dbReference>
<dbReference type="Proteomes" id="UP000306628">
    <property type="component" value="Unassembled WGS sequence"/>
</dbReference>
<evidence type="ECO:0000256" key="5">
    <source>
        <dbReference type="ARBA" id="ARBA00022898"/>
    </source>
</evidence>
<gene>
    <name evidence="10" type="ORF">ETD85_37995</name>
</gene>
<dbReference type="GO" id="GO:0004794">
    <property type="term" value="F:threonine deaminase activity"/>
    <property type="evidence" value="ECO:0007669"/>
    <property type="project" value="UniProtKB-EC"/>
</dbReference>
<evidence type="ECO:0000259" key="9">
    <source>
        <dbReference type="Pfam" id="PF00291"/>
    </source>
</evidence>
<dbReference type="OrthoDB" id="9811476at2"/>
<evidence type="ECO:0000256" key="3">
    <source>
        <dbReference type="ARBA" id="ARBA00010869"/>
    </source>
</evidence>
<evidence type="ECO:0000313" key="11">
    <source>
        <dbReference type="Proteomes" id="UP000306628"/>
    </source>
</evidence>
<comment type="similarity">
    <text evidence="3">Belongs to the serine/threonine dehydratase family.</text>
</comment>
<dbReference type="GO" id="GO:0003941">
    <property type="term" value="F:L-serine ammonia-lyase activity"/>
    <property type="evidence" value="ECO:0007669"/>
    <property type="project" value="TreeGrafter"/>
</dbReference>
<dbReference type="InterPro" id="IPR036052">
    <property type="entry name" value="TrpB-like_PALP_sf"/>
</dbReference>
<dbReference type="InterPro" id="IPR001926">
    <property type="entry name" value="TrpB-like_PALP"/>
</dbReference>
<dbReference type="Gene3D" id="3.40.50.1100">
    <property type="match status" value="2"/>
</dbReference>
<dbReference type="EC" id="4.3.1.19" evidence="4"/>
<evidence type="ECO:0000256" key="7">
    <source>
        <dbReference type="ARBA" id="ARBA00025527"/>
    </source>
</evidence>
<comment type="cofactor">
    <cofactor evidence="2">
        <name>pyridoxal 5'-phosphate</name>
        <dbReference type="ChEBI" id="CHEBI:597326"/>
    </cofactor>
</comment>
<dbReference type="AlphaFoldDB" id="A0A5S4G4A0"/>
<evidence type="ECO:0000256" key="4">
    <source>
        <dbReference type="ARBA" id="ARBA00012096"/>
    </source>
</evidence>
<dbReference type="PANTHER" id="PTHR48078:SF6">
    <property type="entry name" value="L-THREONINE DEHYDRATASE CATABOLIC TDCB"/>
    <property type="match status" value="1"/>
</dbReference>
<dbReference type="FunFam" id="3.40.50.1100:FF:000005">
    <property type="entry name" value="Threonine dehydratase catabolic"/>
    <property type="match status" value="1"/>
</dbReference>
<dbReference type="GO" id="GO:0006567">
    <property type="term" value="P:L-threonine catabolic process"/>
    <property type="evidence" value="ECO:0007669"/>
    <property type="project" value="TreeGrafter"/>
</dbReference>
<dbReference type="InterPro" id="IPR000634">
    <property type="entry name" value="Ser/Thr_deHydtase_PyrdxlP-BS"/>
</dbReference>
<evidence type="ECO:0000256" key="1">
    <source>
        <dbReference type="ARBA" id="ARBA00001274"/>
    </source>
</evidence>
<dbReference type="CDD" id="cd01562">
    <property type="entry name" value="Thr-dehyd"/>
    <property type="match status" value="1"/>
</dbReference>
<protein>
    <recommendedName>
        <fullName evidence="4">threonine ammonia-lyase</fullName>
        <ecNumber evidence="4">4.3.1.19</ecNumber>
    </recommendedName>
    <alternativeName>
        <fullName evidence="8">Threonine deaminase</fullName>
    </alternativeName>
</protein>
<comment type="function">
    <text evidence="7">Catalyzes the anaerobic formation of alpha-ketobutyrate and ammonia from threonine in a two-step reaction. The first step involved a dehydration of threonine and a production of enamine intermediates (aminocrotonate), which tautomerizes to its imine form (iminobutyrate). Both intermediates are unstable and short-lived. The second step is the nonenzymatic hydrolysis of the enamine/imine intermediates to form 2-ketobutyrate and free ammonia. In the low water environment of the cell, the second step is accelerated by RidA.</text>
</comment>
<organism evidence="10 11">
    <name type="scientific">Nonomuraea zeae</name>
    <dbReference type="NCBI Taxonomy" id="1642303"/>
    <lineage>
        <taxon>Bacteria</taxon>
        <taxon>Bacillati</taxon>
        <taxon>Actinomycetota</taxon>
        <taxon>Actinomycetes</taxon>
        <taxon>Streptosporangiales</taxon>
        <taxon>Streptosporangiaceae</taxon>
        <taxon>Nonomuraea</taxon>
    </lineage>
</organism>
<dbReference type="GO" id="GO:0030170">
    <property type="term" value="F:pyridoxal phosphate binding"/>
    <property type="evidence" value="ECO:0007669"/>
    <property type="project" value="InterPro"/>
</dbReference>
<dbReference type="SUPFAM" id="SSF53686">
    <property type="entry name" value="Tryptophan synthase beta subunit-like PLP-dependent enzymes"/>
    <property type="match status" value="1"/>
</dbReference>
<keyword evidence="11" id="KW-1185">Reference proteome</keyword>
<dbReference type="InterPro" id="IPR050147">
    <property type="entry name" value="Ser/Thr_Dehydratase"/>
</dbReference>
<reference evidence="10 11" key="1">
    <citation type="submission" date="2019-05" db="EMBL/GenBank/DDBJ databases">
        <title>Draft genome sequence of Nonomuraea zeae DSM 100528.</title>
        <authorList>
            <person name="Saricaoglu S."/>
            <person name="Isik K."/>
        </authorList>
    </citation>
    <scope>NUCLEOTIDE SEQUENCE [LARGE SCALE GENOMIC DNA]</scope>
    <source>
        <strain evidence="10 11">DSM 100528</strain>
    </source>
</reference>
<evidence type="ECO:0000256" key="8">
    <source>
        <dbReference type="ARBA" id="ARBA00031427"/>
    </source>
</evidence>
<evidence type="ECO:0000256" key="2">
    <source>
        <dbReference type="ARBA" id="ARBA00001933"/>
    </source>
</evidence>
<dbReference type="PANTHER" id="PTHR48078">
    <property type="entry name" value="THREONINE DEHYDRATASE, MITOCHONDRIAL-RELATED"/>
    <property type="match status" value="1"/>
</dbReference>